<keyword evidence="10" id="KW-0676">Redox-active center</keyword>
<evidence type="ECO:0000256" key="3">
    <source>
        <dbReference type="ARBA" id="ARBA00006347"/>
    </source>
</evidence>
<keyword evidence="16" id="KW-1185">Reference proteome</keyword>
<evidence type="ECO:0000256" key="6">
    <source>
        <dbReference type="ARBA" id="ARBA00022737"/>
    </source>
</evidence>
<feature type="domain" description="Thioredoxin" evidence="14">
    <location>
        <begin position="135"/>
        <end position="258"/>
    </location>
</feature>
<dbReference type="Pfam" id="PF00085">
    <property type="entry name" value="Thioredoxin"/>
    <property type="match status" value="2"/>
</dbReference>
<evidence type="ECO:0000256" key="12">
    <source>
        <dbReference type="SAM" id="MobiDB-lite"/>
    </source>
</evidence>
<feature type="region of interest" description="Disordered" evidence="12">
    <location>
        <begin position="386"/>
        <end position="407"/>
    </location>
</feature>
<dbReference type="Gene3D" id="3.40.30.10">
    <property type="entry name" value="Glutaredoxin"/>
    <property type="match status" value="2"/>
</dbReference>
<feature type="signal peptide" evidence="13">
    <location>
        <begin position="1"/>
        <end position="19"/>
    </location>
</feature>
<feature type="domain" description="Thioredoxin" evidence="14">
    <location>
        <begin position="9"/>
        <end position="131"/>
    </location>
</feature>
<name>A0A9J6BXJ4_POLVA</name>
<feature type="chain" id="PRO_5039919016" description="protein disulfide-isomerase" evidence="13">
    <location>
        <begin position="20"/>
        <end position="428"/>
    </location>
</feature>
<evidence type="ECO:0000256" key="10">
    <source>
        <dbReference type="ARBA" id="ARBA00023284"/>
    </source>
</evidence>
<comment type="subcellular location">
    <subcellularLocation>
        <location evidence="2">Endoplasmic reticulum lumen</location>
    </subcellularLocation>
</comment>
<dbReference type="FunFam" id="3.40.30.10:FF:000107">
    <property type="entry name" value="Protein disulfide-isomerase 5-2"/>
    <property type="match status" value="1"/>
</dbReference>
<dbReference type="InterPro" id="IPR057305">
    <property type="entry name" value="Thioredox_PDIA6_C"/>
</dbReference>
<evidence type="ECO:0000256" key="7">
    <source>
        <dbReference type="ARBA" id="ARBA00022824"/>
    </source>
</evidence>
<comment type="caution">
    <text evidence="15">The sequence shown here is derived from an EMBL/GenBank/DDBJ whole genome shotgun (WGS) entry which is preliminary data.</text>
</comment>
<keyword evidence="7" id="KW-0256">Endoplasmic reticulum</keyword>
<evidence type="ECO:0000256" key="2">
    <source>
        <dbReference type="ARBA" id="ARBA00004319"/>
    </source>
</evidence>
<dbReference type="GO" id="GO:0003756">
    <property type="term" value="F:protein disulfide isomerase activity"/>
    <property type="evidence" value="ECO:0007669"/>
    <property type="project" value="UniProtKB-EC"/>
</dbReference>
<dbReference type="InterPro" id="IPR013766">
    <property type="entry name" value="Thioredoxin_domain"/>
</dbReference>
<dbReference type="InterPro" id="IPR036249">
    <property type="entry name" value="Thioredoxin-like_sf"/>
</dbReference>
<dbReference type="PROSITE" id="PS51352">
    <property type="entry name" value="THIOREDOXIN_2"/>
    <property type="match status" value="2"/>
</dbReference>
<evidence type="ECO:0000256" key="1">
    <source>
        <dbReference type="ARBA" id="ARBA00001182"/>
    </source>
</evidence>
<dbReference type="PRINTS" id="PR00421">
    <property type="entry name" value="THIOREDOXIN"/>
</dbReference>
<keyword evidence="9" id="KW-0413">Isomerase</keyword>
<dbReference type="PROSITE" id="PS00194">
    <property type="entry name" value="THIOREDOXIN_1"/>
    <property type="match status" value="1"/>
</dbReference>
<reference evidence="15" key="1">
    <citation type="submission" date="2021-03" db="EMBL/GenBank/DDBJ databases">
        <title>Chromosome level genome of the anhydrobiotic midge Polypedilum vanderplanki.</title>
        <authorList>
            <person name="Yoshida Y."/>
            <person name="Kikawada T."/>
            <person name="Gusev O."/>
        </authorList>
    </citation>
    <scope>NUCLEOTIDE SEQUENCE</scope>
    <source>
        <strain evidence="15">NIAS01</strain>
        <tissue evidence="15">Whole body or cell culture</tissue>
    </source>
</reference>
<evidence type="ECO:0000259" key="14">
    <source>
        <dbReference type="PROSITE" id="PS51352"/>
    </source>
</evidence>
<dbReference type="FunFam" id="3.40.30.10:FF:000050">
    <property type="entry name" value="protein disulfide-isomerase A6 isoform X1"/>
    <property type="match status" value="1"/>
</dbReference>
<dbReference type="InterPro" id="IPR005788">
    <property type="entry name" value="PDI_thioredoxin-like_dom"/>
</dbReference>
<dbReference type="InterPro" id="IPR017937">
    <property type="entry name" value="Thioredoxin_CS"/>
</dbReference>
<dbReference type="OrthoDB" id="10264505at2759"/>
<dbReference type="GO" id="GO:0005788">
    <property type="term" value="C:endoplasmic reticulum lumen"/>
    <property type="evidence" value="ECO:0007669"/>
    <property type="project" value="UniProtKB-SubCell"/>
</dbReference>
<dbReference type="NCBIfam" id="TIGR01126">
    <property type="entry name" value="pdi_dom"/>
    <property type="match status" value="2"/>
</dbReference>
<organism evidence="15 16">
    <name type="scientific">Polypedilum vanderplanki</name>
    <name type="common">Sleeping chironomid midge</name>
    <dbReference type="NCBI Taxonomy" id="319348"/>
    <lineage>
        <taxon>Eukaryota</taxon>
        <taxon>Metazoa</taxon>
        <taxon>Ecdysozoa</taxon>
        <taxon>Arthropoda</taxon>
        <taxon>Hexapoda</taxon>
        <taxon>Insecta</taxon>
        <taxon>Pterygota</taxon>
        <taxon>Neoptera</taxon>
        <taxon>Endopterygota</taxon>
        <taxon>Diptera</taxon>
        <taxon>Nematocera</taxon>
        <taxon>Chironomoidea</taxon>
        <taxon>Chironomidae</taxon>
        <taxon>Chironominae</taxon>
        <taxon>Polypedilum</taxon>
        <taxon>Polypedilum</taxon>
    </lineage>
</organism>
<dbReference type="Pfam" id="PF24541">
    <property type="entry name" value="Thioredox_PDIA6_C"/>
    <property type="match status" value="1"/>
</dbReference>
<dbReference type="Proteomes" id="UP001107558">
    <property type="component" value="Chromosome 2"/>
</dbReference>
<evidence type="ECO:0000313" key="15">
    <source>
        <dbReference type="EMBL" id="KAG5674681.1"/>
    </source>
</evidence>
<dbReference type="SUPFAM" id="SSF52833">
    <property type="entry name" value="Thioredoxin-like"/>
    <property type="match status" value="3"/>
</dbReference>
<evidence type="ECO:0000313" key="16">
    <source>
        <dbReference type="Proteomes" id="UP001107558"/>
    </source>
</evidence>
<dbReference type="EMBL" id="JADBJN010000002">
    <property type="protein sequence ID" value="KAG5674681.1"/>
    <property type="molecule type" value="Genomic_DNA"/>
</dbReference>
<dbReference type="PANTHER" id="PTHR45815">
    <property type="entry name" value="PROTEIN DISULFIDE-ISOMERASE A6"/>
    <property type="match status" value="1"/>
</dbReference>
<accession>A0A9J6BXJ4</accession>
<gene>
    <name evidence="15" type="ORF">PVAND_004633</name>
</gene>
<dbReference type="CDD" id="cd03001">
    <property type="entry name" value="PDI_a_P5"/>
    <property type="match status" value="2"/>
</dbReference>
<evidence type="ECO:0000256" key="8">
    <source>
        <dbReference type="ARBA" id="ARBA00023157"/>
    </source>
</evidence>
<dbReference type="EC" id="5.3.4.1" evidence="4"/>
<dbReference type="GO" id="GO:0034976">
    <property type="term" value="P:response to endoplasmic reticulum stress"/>
    <property type="evidence" value="ECO:0007669"/>
    <property type="project" value="TreeGrafter"/>
</dbReference>
<protein>
    <recommendedName>
        <fullName evidence="4">protein disulfide-isomerase</fullName>
        <ecNumber evidence="4">5.3.4.1</ecNumber>
    </recommendedName>
</protein>
<evidence type="ECO:0000256" key="9">
    <source>
        <dbReference type="ARBA" id="ARBA00023235"/>
    </source>
</evidence>
<dbReference type="GO" id="GO:0015035">
    <property type="term" value="F:protein-disulfide reductase activity"/>
    <property type="evidence" value="ECO:0007669"/>
    <property type="project" value="TreeGrafter"/>
</dbReference>
<evidence type="ECO:0000256" key="11">
    <source>
        <dbReference type="RuleBase" id="RU004208"/>
    </source>
</evidence>
<dbReference type="AlphaFoldDB" id="A0A9J6BXJ4"/>
<dbReference type="PANTHER" id="PTHR45815:SF3">
    <property type="entry name" value="PROTEIN DISULFIDE-ISOMERASE A6"/>
    <property type="match status" value="1"/>
</dbReference>
<proteinExistence type="inferred from homology"/>
<evidence type="ECO:0000256" key="13">
    <source>
        <dbReference type="SAM" id="SignalP"/>
    </source>
</evidence>
<comment type="catalytic activity">
    <reaction evidence="1">
        <text>Catalyzes the rearrangement of -S-S- bonds in proteins.</text>
        <dbReference type="EC" id="5.3.4.1"/>
    </reaction>
</comment>
<keyword evidence="6" id="KW-0677">Repeat</keyword>
<sequence length="428" mass="47164">MLNLKSFGLLLLLIQLSVALYDSKDEVVELTPSNFDRLVTKGDEVWIVEFFAPWCGHCKSLAPEYKKAAKALKGVVKVGAVDCDQHKELAGQFNIRGFPTIKIFTGKQSTDYQGQRDAKGIAEAGLAAAKKKVKEQLGEKSNGGSSSSGGSDDVVELTESNFNKLVLNSEDVWFVAFIAPWCGHCKNLHPEWDKAATQLKGKVKVGRVDATVEQSLAQKYDIKGFPTIKIFKGGKVEDYEGGRTASSIVETALTYYTENIPTPEVYELISEEAAKKACENKPLCVISVLPNIYDCTATCRNDLLKMLAEQADKFKQKNWGWLWTEGGKQSAVEEALDIGGFGYPAMAAVNIKKMKYSILRGSFSKDGVYEFLRDLSFGRGNTSPVKGAEMPKINTLEPWDGKDGEPILEEDIDLSDVELDDLDPKDEL</sequence>
<keyword evidence="8" id="KW-1015">Disulfide bond</keyword>
<dbReference type="CDD" id="cd02983">
    <property type="entry name" value="P5_C"/>
    <property type="match status" value="1"/>
</dbReference>
<comment type="similarity">
    <text evidence="3 11">Belongs to the protein disulfide isomerase family.</text>
</comment>
<keyword evidence="5 13" id="KW-0732">Signal</keyword>
<evidence type="ECO:0000256" key="4">
    <source>
        <dbReference type="ARBA" id="ARBA00012723"/>
    </source>
</evidence>
<evidence type="ECO:0000256" key="5">
    <source>
        <dbReference type="ARBA" id="ARBA00022729"/>
    </source>
</evidence>